<accession>A0ABP6VG49</accession>
<evidence type="ECO:0000256" key="1">
    <source>
        <dbReference type="SAM" id="Phobius"/>
    </source>
</evidence>
<comment type="caution">
    <text evidence="2">The sequence shown here is derived from an EMBL/GenBank/DDBJ whole genome shotgun (WGS) entry which is preliminary data.</text>
</comment>
<dbReference type="EMBL" id="BAABDQ010000002">
    <property type="protein sequence ID" value="GAA3533403.1"/>
    <property type="molecule type" value="Genomic_DNA"/>
</dbReference>
<dbReference type="RefSeq" id="WP_345559256.1">
    <property type="nucleotide sequence ID" value="NZ_BAABDQ010000002.1"/>
</dbReference>
<evidence type="ECO:0000313" key="3">
    <source>
        <dbReference type="Proteomes" id="UP001500630"/>
    </source>
</evidence>
<evidence type="ECO:0000313" key="2">
    <source>
        <dbReference type="EMBL" id="GAA3533403.1"/>
    </source>
</evidence>
<keyword evidence="3" id="KW-1185">Reference proteome</keyword>
<gene>
    <name evidence="2" type="ORF">GCM10022419_010810</name>
</gene>
<dbReference type="Proteomes" id="UP001500630">
    <property type="component" value="Unassembled WGS sequence"/>
</dbReference>
<name>A0ABP6VG49_9ACTN</name>
<protein>
    <recommendedName>
        <fullName evidence="4">SH3 domain-containing protein</fullName>
    </recommendedName>
</protein>
<keyword evidence="1" id="KW-0472">Membrane</keyword>
<reference evidence="3" key="1">
    <citation type="journal article" date="2019" name="Int. J. Syst. Evol. Microbiol.">
        <title>The Global Catalogue of Microorganisms (GCM) 10K type strain sequencing project: providing services to taxonomists for standard genome sequencing and annotation.</title>
        <authorList>
            <consortium name="The Broad Institute Genomics Platform"/>
            <consortium name="The Broad Institute Genome Sequencing Center for Infectious Disease"/>
            <person name="Wu L."/>
            <person name="Ma J."/>
        </authorList>
    </citation>
    <scope>NUCLEOTIDE SEQUENCE [LARGE SCALE GENOMIC DNA]</scope>
    <source>
        <strain evidence="3">JCM 17326</strain>
    </source>
</reference>
<keyword evidence="1" id="KW-1133">Transmembrane helix</keyword>
<keyword evidence="1" id="KW-0812">Transmembrane</keyword>
<evidence type="ECO:0008006" key="4">
    <source>
        <dbReference type="Google" id="ProtNLM"/>
    </source>
</evidence>
<organism evidence="2 3">
    <name type="scientific">Nonomuraea rosea</name>
    <dbReference type="NCBI Taxonomy" id="638574"/>
    <lineage>
        <taxon>Bacteria</taxon>
        <taxon>Bacillati</taxon>
        <taxon>Actinomycetota</taxon>
        <taxon>Actinomycetes</taxon>
        <taxon>Streptosporangiales</taxon>
        <taxon>Streptosporangiaceae</taxon>
        <taxon>Nonomuraea</taxon>
    </lineage>
</organism>
<sequence>MGLERASWVATITGLVVSVLALVAAWPGARNFGGGSGGGESNSSGKYRISMTNAKNVQIGDRNAMNVKETPDGW</sequence>
<feature type="transmembrane region" description="Helical" evidence="1">
    <location>
        <begin position="6"/>
        <end position="26"/>
    </location>
</feature>
<proteinExistence type="predicted"/>